<dbReference type="InterPro" id="IPR000073">
    <property type="entry name" value="AB_hydrolase_1"/>
</dbReference>
<evidence type="ECO:0000313" key="2">
    <source>
        <dbReference type="EMBL" id="MBB4008054.1"/>
    </source>
</evidence>
<proteinExistence type="predicted"/>
<sequence length="138" mass="15432">MDADHPANGVNFARRNTSRTTVKQSLSLKNAENAAMVDRVRQMSIDLGRDAFIRQALLRRQGDGDRLGEIHCPTLVIAAAEDRLRSRDEAEELAAGMKNAELVFIPKSGHMLPIEAPHAFIDVVVPWLTLRRDQHARL</sequence>
<dbReference type="Gene3D" id="3.40.50.1820">
    <property type="entry name" value="alpha/beta hydrolase"/>
    <property type="match status" value="1"/>
</dbReference>
<reference evidence="2 3" key="1">
    <citation type="submission" date="2020-08" db="EMBL/GenBank/DDBJ databases">
        <title>Genomic Encyclopedia of Type Strains, Phase IV (KMG-IV): sequencing the most valuable type-strain genomes for metagenomic binning, comparative biology and taxonomic classification.</title>
        <authorList>
            <person name="Goeker M."/>
        </authorList>
    </citation>
    <scope>NUCLEOTIDE SEQUENCE [LARGE SCALE GENOMIC DNA]</scope>
    <source>
        <strain evidence="2 3">DSM 100021</strain>
    </source>
</reference>
<gene>
    <name evidence="2" type="ORF">GGQ71_002334</name>
</gene>
<dbReference type="OrthoDB" id="9796770at2"/>
<dbReference type="InterPro" id="IPR029058">
    <property type="entry name" value="AB_hydrolase_fold"/>
</dbReference>
<accession>A0A7W6HML8</accession>
<feature type="domain" description="AB hydrolase-1" evidence="1">
    <location>
        <begin position="54"/>
        <end position="122"/>
    </location>
</feature>
<comment type="caution">
    <text evidence="2">The sequence shown here is derived from an EMBL/GenBank/DDBJ whole genome shotgun (WGS) entry which is preliminary data.</text>
</comment>
<evidence type="ECO:0000313" key="3">
    <source>
        <dbReference type="Proteomes" id="UP000544107"/>
    </source>
</evidence>
<organism evidence="2 3">
    <name type="scientific">Allorhizobium taibaishanense</name>
    <dbReference type="NCBI Taxonomy" id="887144"/>
    <lineage>
        <taxon>Bacteria</taxon>
        <taxon>Pseudomonadati</taxon>
        <taxon>Pseudomonadota</taxon>
        <taxon>Alphaproteobacteria</taxon>
        <taxon>Hyphomicrobiales</taxon>
        <taxon>Rhizobiaceae</taxon>
        <taxon>Rhizobium/Agrobacterium group</taxon>
        <taxon>Allorhizobium</taxon>
    </lineage>
</organism>
<dbReference type="Pfam" id="PF12697">
    <property type="entry name" value="Abhydrolase_6"/>
    <property type="match status" value="1"/>
</dbReference>
<protein>
    <submittedName>
        <fullName evidence="2">Pimeloyl-ACP methyl ester carboxylesterase</fullName>
    </submittedName>
</protein>
<dbReference type="AlphaFoldDB" id="A0A7W6HML8"/>
<dbReference type="SUPFAM" id="SSF53474">
    <property type="entry name" value="alpha/beta-Hydrolases"/>
    <property type="match status" value="1"/>
</dbReference>
<dbReference type="EMBL" id="JACIED010000003">
    <property type="protein sequence ID" value="MBB4008054.1"/>
    <property type="molecule type" value="Genomic_DNA"/>
</dbReference>
<dbReference type="Proteomes" id="UP000544107">
    <property type="component" value="Unassembled WGS sequence"/>
</dbReference>
<name>A0A7W6HML8_9HYPH</name>
<evidence type="ECO:0000259" key="1">
    <source>
        <dbReference type="Pfam" id="PF12697"/>
    </source>
</evidence>
<dbReference type="RefSeq" id="WP_139310844.1">
    <property type="nucleotide sequence ID" value="NZ_JACIED010000003.1"/>
</dbReference>